<sequence>LVDDKVDRPGVEVPQGTERTGTNRSRA</sequence>
<feature type="non-terminal residue" evidence="2">
    <location>
        <position position="1"/>
    </location>
</feature>
<organism evidence="2">
    <name type="scientific">human gut metagenome</name>
    <dbReference type="NCBI Taxonomy" id="408170"/>
    <lineage>
        <taxon>unclassified sequences</taxon>
        <taxon>metagenomes</taxon>
        <taxon>organismal metagenomes</taxon>
    </lineage>
</organism>
<feature type="compositionally biased region" description="Polar residues" evidence="1">
    <location>
        <begin position="17"/>
        <end position="27"/>
    </location>
</feature>
<dbReference type="EMBL" id="AZMM01001558">
    <property type="protein sequence ID" value="ETJ44434.1"/>
    <property type="molecule type" value="Genomic_DNA"/>
</dbReference>
<reference evidence="2" key="1">
    <citation type="submission" date="2013-12" db="EMBL/GenBank/DDBJ databases">
        <title>A Varibaculum cambriense genome reconstructed from a premature infant gut community with otherwise low bacterial novelty that shifts toward anaerobic metabolism during the third week of life.</title>
        <authorList>
            <person name="Brown C.T."/>
            <person name="Sharon I."/>
            <person name="Thomas B.C."/>
            <person name="Castelle C.J."/>
            <person name="Morowitz M.J."/>
            <person name="Banfield J.F."/>
        </authorList>
    </citation>
    <scope>NUCLEOTIDE SEQUENCE</scope>
</reference>
<name>W1YTC6_9ZZZZ</name>
<dbReference type="AlphaFoldDB" id="W1YTC6"/>
<evidence type="ECO:0000256" key="1">
    <source>
        <dbReference type="SAM" id="MobiDB-lite"/>
    </source>
</evidence>
<evidence type="ECO:0000313" key="2">
    <source>
        <dbReference type="EMBL" id="ETJ44434.1"/>
    </source>
</evidence>
<accession>W1YTC6</accession>
<feature type="region of interest" description="Disordered" evidence="1">
    <location>
        <begin position="1"/>
        <end position="27"/>
    </location>
</feature>
<gene>
    <name evidence="2" type="ORF">Q604_UNBC01558G0001</name>
</gene>
<protein>
    <submittedName>
        <fullName evidence="2">Uncharacterized protein</fullName>
    </submittedName>
</protein>
<comment type="caution">
    <text evidence="2">The sequence shown here is derived from an EMBL/GenBank/DDBJ whole genome shotgun (WGS) entry which is preliminary data.</text>
</comment>
<proteinExistence type="predicted"/>
<feature type="compositionally biased region" description="Basic and acidic residues" evidence="1">
    <location>
        <begin position="1"/>
        <end position="10"/>
    </location>
</feature>